<keyword evidence="2" id="KW-1185">Reference proteome</keyword>
<protein>
    <submittedName>
        <fullName evidence="1">DUF1758 domain-containing protein</fullName>
    </submittedName>
</protein>
<reference evidence="1" key="1">
    <citation type="submission" date="2020-07" db="EMBL/GenBank/DDBJ databases">
        <title>Multicomponent nature underlies the extraordinary mechanical properties of spider dragline silk.</title>
        <authorList>
            <person name="Kono N."/>
            <person name="Nakamura H."/>
            <person name="Mori M."/>
            <person name="Yoshida Y."/>
            <person name="Ohtoshi R."/>
            <person name="Malay A.D."/>
            <person name="Moran D.A.P."/>
            <person name="Tomita M."/>
            <person name="Numata K."/>
            <person name="Arakawa K."/>
        </authorList>
    </citation>
    <scope>NUCLEOTIDE SEQUENCE</scope>
</reference>
<accession>A0A8X6FTB3</accession>
<name>A0A8X6FTB3_TRICU</name>
<dbReference type="EMBL" id="BMAO01023354">
    <property type="protein sequence ID" value="GFQ88133.1"/>
    <property type="molecule type" value="Genomic_DNA"/>
</dbReference>
<gene>
    <name evidence="1" type="primary">g.10458</name>
    <name evidence="1" type="ORF">TNCT_247701</name>
</gene>
<evidence type="ECO:0000313" key="1">
    <source>
        <dbReference type="EMBL" id="GFQ88133.1"/>
    </source>
</evidence>
<comment type="caution">
    <text evidence="1">The sequence shown here is derived from an EMBL/GenBank/DDBJ whole genome shotgun (WGS) entry which is preliminary data.</text>
</comment>
<sequence length="131" mass="15352">MILYLFFKKTVKFNQSRYEVNLSWVEGHPKLLDLQFQSKKRLNTMTSKLISTGKFDSYDKILKEWQQLGNIEQVPINIKGVNLSQQKCRYLPHRVVFKESSLTTKIRPVFDASAKDDNSITLNQCLAHNWT</sequence>
<dbReference type="AlphaFoldDB" id="A0A8X6FTB3"/>
<dbReference type="OrthoDB" id="6430362at2759"/>
<organism evidence="1 2">
    <name type="scientific">Trichonephila clavata</name>
    <name type="common">Joro spider</name>
    <name type="synonym">Nephila clavata</name>
    <dbReference type="NCBI Taxonomy" id="2740835"/>
    <lineage>
        <taxon>Eukaryota</taxon>
        <taxon>Metazoa</taxon>
        <taxon>Ecdysozoa</taxon>
        <taxon>Arthropoda</taxon>
        <taxon>Chelicerata</taxon>
        <taxon>Arachnida</taxon>
        <taxon>Araneae</taxon>
        <taxon>Araneomorphae</taxon>
        <taxon>Entelegynae</taxon>
        <taxon>Araneoidea</taxon>
        <taxon>Nephilidae</taxon>
        <taxon>Trichonephila</taxon>
    </lineage>
</organism>
<dbReference type="Proteomes" id="UP000887116">
    <property type="component" value="Unassembled WGS sequence"/>
</dbReference>
<evidence type="ECO:0000313" key="2">
    <source>
        <dbReference type="Proteomes" id="UP000887116"/>
    </source>
</evidence>
<proteinExistence type="predicted"/>